<dbReference type="AlphaFoldDB" id="A0A261XYE9"/>
<gene>
    <name evidence="2" type="ORF">BZG36_04005</name>
</gene>
<organism evidence="2 3">
    <name type="scientific">Bifiguratus adelaidae</name>
    <dbReference type="NCBI Taxonomy" id="1938954"/>
    <lineage>
        <taxon>Eukaryota</taxon>
        <taxon>Fungi</taxon>
        <taxon>Fungi incertae sedis</taxon>
        <taxon>Mucoromycota</taxon>
        <taxon>Mucoromycotina</taxon>
        <taxon>Endogonomycetes</taxon>
        <taxon>Endogonales</taxon>
        <taxon>Endogonales incertae sedis</taxon>
        <taxon>Bifiguratus</taxon>
    </lineage>
</organism>
<dbReference type="Pfam" id="PF17975">
    <property type="entry name" value="RNR_Alpha"/>
    <property type="match status" value="1"/>
</dbReference>
<name>A0A261XYE9_9FUNG</name>
<comment type="caution">
    <text evidence="2">The sequence shown here is derived from an EMBL/GenBank/DDBJ whole genome shotgun (WGS) entry which is preliminary data.</text>
</comment>
<evidence type="ECO:0000259" key="1">
    <source>
        <dbReference type="Pfam" id="PF17975"/>
    </source>
</evidence>
<proteinExistence type="predicted"/>
<feature type="domain" description="Ribonucleotide reductase alpha-helical" evidence="1">
    <location>
        <begin position="75"/>
        <end position="127"/>
    </location>
</feature>
<sequence length="129" mass="14388">MGRVWASARSLTTIVTFTRVSIPRFLASRPSGALNRLRPLMVQLDATASFSATTARKCPSAASPPYSTPKSDFHLSKAFVSKYKDAMPPFGFNGLGEIVYRRTYSRLKEEGEREQWQVASAIAYFMNLT</sequence>
<dbReference type="Gene3D" id="3.20.70.20">
    <property type="match status" value="1"/>
</dbReference>
<evidence type="ECO:0000313" key="3">
    <source>
        <dbReference type="Proteomes" id="UP000242875"/>
    </source>
</evidence>
<dbReference type="Proteomes" id="UP000242875">
    <property type="component" value="Unassembled WGS sequence"/>
</dbReference>
<dbReference type="EMBL" id="MVBO01000087">
    <property type="protein sequence ID" value="OZJ03395.1"/>
    <property type="molecule type" value="Genomic_DNA"/>
</dbReference>
<accession>A0A261XYE9</accession>
<protein>
    <recommendedName>
        <fullName evidence="1">Ribonucleotide reductase alpha-helical domain-containing protein</fullName>
    </recommendedName>
</protein>
<dbReference type="InterPro" id="IPR040763">
    <property type="entry name" value="RNR_alpha_hel"/>
</dbReference>
<evidence type="ECO:0000313" key="2">
    <source>
        <dbReference type="EMBL" id="OZJ03395.1"/>
    </source>
</evidence>
<reference evidence="2 3" key="1">
    <citation type="journal article" date="2017" name="Mycologia">
        <title>Bifiguratus adelaidae, gen. et sp. nov., a new member of Mucoromycotina in endophytic and soil-dwelling habitats.</title>
        <authorList>
            <person name="Torres-Cruz T.J."/>
            <person name="Billingsley Tobias T.L."/>
            <person name="Almatruk M."/>
            <person name="Hesse C."/>
            <person name="Kuske C.R."/>
            <person name="Desiro A."/>
            <person name="Benucci G.M."/>
            <person name="Bonito G."/>
            <person name="Stajich J.E."/>
            <person name="Dunlap C."/>
            <person name="Arnold A.E."/>
            <person name="Porras-Alfaro A."/>
        </authorList>
    </citation>
    <scope>NUCLEOTIDE SEQUENCE [LARGE SCALE GENOMIC DNA]</scope>
    <source>
        <strain evidence="2 3">AZ0501</strain>
    </source>
</reference>
<dbReference type="OrthoDB" id="14890at2759"/>
<keyword evidence="3" id="KW-1185">Reference proteome</keyword>